<protein>
    <submittedName>
        <fullName evidence="3">Type 1 fimbrial protein</fullName>
    </submittedName>
</protein>
<evidence type="ECO:0000256" key="1">
    <source>
        <dbReference type="SAM" id="SignalP"/>
    </source>
</evidence>
<name>A0AB34C9Z7_9PSED</name>
<sequence length="187" mass="18999">MKRTSLLSLATSSLMLAALVPSLSHATDGVVNFSGSITDVTCNINGKAPGEDNVTNVELGRISPSIFKAIGDVSPFKGFQLVLSGADCSNGTKVVVDFDQVGNVDAVTGNLKLIGAAPATGVQIQVFNDNVAAGTKVPLGQSEATPQVATVAGNTATLKFKANYVATAASVGAGSGNSFVRYTLSYK</sequence>
<dbReference type="InterPro" id="IPR008966">
    <property type="entry name" value="Adhesion_dom_sf"/>
</dbReference>
<evidence type="ECO:0000313" key="3">
    <source>
        <dbReference type="EMBL" id="KAA5844145.1"/>
    </source>
</evidence>
<dbReference type="GO" id="GO:0009289">
    <property type="term" value="C:pilus"/>
    <property type="evidence" value="ECO:0007669"/>
    <property type="project" value="InterPro"/>
</dbReference>
<dbReference type="Pfam" id="PF00419">
    <property type="entry name" value="Fimbrial"/>
    <property type="match status" value="1"/>
</dbReference>
<comment type="caution">
    <text evidence="3">The sequence shown here is derived from an EMBL/GenBank/DDBJ whole genome shotgun (WGS) entry which is preliminary data.</text>
</comment>
<reference evidence="3 4" key="1">
    <citation type="submission" date="2019-09" db="EMBL/GenBank/DDBJ databases">
        <authorList>
            <person name="Vacheron J."/>
            <person name="Dubost A."/>
            <person name="Prigent-Combaret C."/>
            <person name="Muller D."/>
        </authorList>
    </citation>
    <scope>NUCLEOTIDE SEQUENCE [LARGE SCALE GENOMIC DNA]</scope>
    <source>
        <strain evidence="3 4">JV497</strain>
    </source>
</reference>
<keyword evidence="1" id="KW-0732">Signal</keyword>
<dbReference type="EMBL" id="VWPC01000006">
    <property type="protein sequence ID" value="KAA5844145.1"/>
    <property type="molecule type" value="Genomic_DNA"/>
</dbReference>
<evidence type="ECO:0000313" key="4">
    <source>
        <dbReference type="Proteomes" id="UP000323924"/>
    </source>
</evidence>
<dbReference type="GO" id="GO:0043709">
    <property type="term" value="P:cell adhesion involved in single-species biofilm formation"/>
    <property type="evidence" value="ECO:0007669"/>
    <property type="project" value="TreeGrafter"/>
</dbReference>
<evidence type="ECO:0000259" key="2">
    <source>
        <dbReference type="Pfam" id="PF00419"/>
    </source>
</evidence>
<dbReference type="PANTHER" id="PTHR33420:SF26">
    <property type="entry name" value="FIMBRIAL SUBUNIT"/>
    <property type="match status" value="1"/>
</dbReference>
<proteinExistence type="predicted"/>
<dbReference type="InterPro" id="IPR036937">
    <property type="entry name" value="Adhesion_dom_fimbrial_sf"/>
</dbReference>
<dbReference type="Gene3D" id="2.60.40.1090">
    <property type="entry name" value="Fimbrial-type adhesion domain"/>
    <property type="match status" value="1"/>
</dbReference>
<dbReference type="InterPro" id="IPR000259">
    <property type="entry name" value="Adhesion_dom_fimbrial"/>
</dbReference>
<dbReference type="InterPro" id="IPR050263">
    <property type="entry name" value="Bact_Fimbrial_Adh_Pro"/>
</dbReference>
<dbReference type="SUPFAM" id="SSF49401">
    <property type="entry name" value="Bacterial adhesins"/>
    <property type="match status" value="1"/>
</dbReference>
<feature type="domain" description="Fimbrial-type adhesion" evidence="2">
    <location>
        <begin position="32"/>
        <end position="186"/>
    </location>
</feature>
<organism evidence="3 4">
    <name type="scientific">Pseudomonas chlororaphis</name>
    <dbReference type="NCBI Taxonomy" id="587753"/>
    <lineage>
        <taxon>Bacteria</taxon>
        <taxon>Pseudomonadati</taxon>
        <taxon>Pseudomonadota</taxon>
        <taxon>Gammaproteobacteria</taxon>
        <taxon>Pseudomonadales</taxon>
        <taxon>Pseudomonadaceae</taxon>
        <taxon>Pseudomonas</taxon>
    </lineage>
</organism>
<dbReference type="Proteomes" id="UP000323924">
    <property type="component" value="Unassembled WGS sequence"/>
</dbReference>
<feature type="chain" id="PRO_5044186472" evidence="1">
    <location>
        <begin position="27"/>
        <end position="187"/>
    </location>
</feature>
<dbReference type="PANTHER" id="PTHR33420">
    <property type="entry name" value="FIMBRIAL SUBUNIT ELFA-RELATED"/>
    <property type="match status" value="1"/>
</dbReference>
<accession>A0AB34C9Z7</accession>
<gene>
    <name evidence="3" type="ORF">F2A38_06665</name>
</gene>
<feature type="signal peptide" evidence="1">
    <location>
        <begin position="1"/>
        <end position="26"/>
    </location>
</feature>
<dbReference type="AlphaFoldDB" id="A0AB34C9Z7"/>
<dbReference type="RefSeq" id="WP_150049462.1">
    <property type="nucleotide sequence ID" value="NZ_VWPC01000006.1"/>
</dbReference>